<dbReference type="AlphaFoldDB" id="A0A847S3M3"/>
<dbReference type="InterPro" id="IPR024775">
    <property type="entry name" value="DinB-like"/>
</dbReference>
<reference evidence="2 3" key="1">
    <citation type="submission" date="2020-04" db="EMBL/GenBank/DDBJ databases">
        <authorList>
            <person name="Yin C."/>
        </authorList>
    </citation>
    <scope>NUCLEOTIDE SEQUENCE [LARGE SCALE GENOMIC DNA]</scope>
    <source>
        <strain evidence="2 3">Ae27</strain>
    </source>
</reference>
<proteinExistence type="predicted"/>
<dbReference type="EMBL" id="JABAIA010000004">
    <property type="protein sequence ID" value="NLR69044.1"/>
    <property type="molecule type" value="Genomic_DNA"/>
</dbReference>
<comment type="caution">
    <text evidence="2">The sequence shown here is derived from an EMBL/GenBank/DDBJ whole genome shotgun (WGS) entry which is preliminary data.</text>
</comment>
<evidence type="ECO:0000313" key="2">
    <source>
        <dbReference type="EMBL" id="NLR69044.1"/>
    </source>
</evidence>
<accession>A0A847S3M3</accession>
<dbReference type="Pfam" id="PF12867">
    <property type="entry name" value="DinB_2"/>
    <property type="match status" value="1"/>
</dbReference>
<sequence>MIATSLQRWEYLCDIIPALLKNISEEEFSFKPLPSKWSKKEILGHLIDSAANNHQRFVRVQFEETPVIGYNQNEWNRYSYHQLQSGQQLIASWEGYNRLLLGIARHIPESLLQRTCVSGGAGLVTLAFVIEDYVVHLEHHLRQLVSY</sequence>
<organism evidence="2 3">
    <name type="scientific">Chitinophaga varians</name>
    <dbReference type="NCBI Taxonomy" id="2202339"/>
    <lineage>
        <taxon>Bacteria</taxon>
        <taxon>Pseudomonadati</taxon>
        <taxon>Bacteroidota</taxon>
        <taxon>Chitinophagia</taxon>
        <taxon>Chitinophagales</taxon>
        <taxon>Chitinophagaceae</taxon>
        <taxon>Chitinophaga</taxon>
    </lineage>
</organism>
<dbReference type="SUPFAM" id="SSF109854">
    <property type="entry name" value="DinB/YfiT-like putative metalloenzymes"/>
    <property type="match status" value="1"/>
</dbReference>
<dbReference type="InterPro" id="IPR034660">
    <property type="entry name" value="DinB/YfiT-like"/>
</dbReference>
<evidence type="ECO:0000313" key="3">
    <source>
        <dbReference type="Proteomes" id="UP000570474"/>
    </source>
</evidence>
<dbReference type="Gene3D" id="1.20.120.450">
    <property type="entry name" value="dinb family like domain"/>
    <property type="match status" value="1"/>
</dbReference>
<name>A0A847S3M3_9BACT</name>
<protein>
    <submittedName>
        <fullName evidence="2">DinB family protein</fullName>
    </submittedName>
</protein>
<evidence type="ECO:0000259" key="1">
    <source>
        <dbReference type="Pfam" id="PF12867"/>
    </source>
</evidence>
<dbReference type="Proteomes" id="UP000570474">
    <property type="component" value="Unassembled WGS sequence"/>
</dbReference>
<gene>
    <name evidence="2" type="ORF">HGH92_32390</name>
</gene>
<feature type="domain" description="DinB-like" evidence="1">
    <location>
        <begin position="17"/>
        <end position="144"/>
    </location>
</feature>
<keyword evidence="3" id="KW-1185">Reference proteome</keyword>
<dbReference type="RefSeq" id="WP_168874982.1">
    <property type="nucleotide sequence ID" value="NZ_JABAIA010000004.1"/>
</dbReference>